<accession>A0ABV9X824</accession>
<dbReference type="InterPro" id="IPR039708">
    <property type="entry name" value="MT1774/Rv1733c-like"/>
</dbReference>
<keyword evidence="1" id="KW-0472">Membrane</keyword>
<evidence type="ECO:0008006" key="4">
    <source>
        <dbReference type="Google" id="ProtNLM"/>
    </source>
</evidence>
<name>A0ABV9X824_9ACTN</name>
<evidence type="ECO:0000256" key="1">
    <source>
        <dbReference type="SAM" id="Phobius"/>
    </source>
</evidence>
<protein>
    <recommendedName>
        <fullName evidence="4">Integral membrane protein</fullName>
    </recommendedName>
</protein>
<dbReference type="RefSeq" id="WP_345693189.1">
    <property type="nucleotide sequence ID" value="NZ_BAABIT010000001.1"/>
</dbReference>
<dbReference type="PANTHER" id="PTHR42305:SF1">
    <property type="entry name" value="MEMBRANE PROTEIN RV1733C-RELATED"/>
    <property type="match status" value="1"/>
</dbReference>
<sequence>MGTVADAAEWRHPWRDGPLRRPVDVVEGWLLLVLGTALWAGALLVGALAGWIAYGQGVEQADQQRASRQPVQAEVVRDVSGGPGHWADGDGRVQKMRAEVRWTGTDGRPATGVTLVPADAGRGDRLEVWLDAYGRPTQPPMSPSDVWLGAVMAGTTVGLLGAGAAAGARVVVRRVAERRRMAQWEDEWERVEPEWRRRGAWGP</sequence>
<dbReference type="PANTHER" id="PTHR42305">
    <property type="entry name" value="MEMBRANE PROTEIN RV1733C-RELATED"/>
    <property type="match status" value="1"/>
</dbReference>
<dbReference type="EMBL" id="JBHSJD010000002">
    <property type="protein sequence ID" value="MFC5021204.1"/>
    <property type="molecule type" value="Genomic_DNA"/>
</dbReference>
<gene>
    <name evidence="2" type="ORF">ACFPM3_03445</name>
</gene>
<comment type="caution">
    <text evidence="2">The sequence shown here is derived from an EMBL/GenBank/DDBJ whole genome shotgun (WGS) entry which is preliminary data.</text>
</comment>
<dbReference type="Proteomes" id="UP001595829">
    <property type="component" value="Unassembled WGS sequence"/>
</dbReference>
<evidence type="ECO:0000313" key="3">
    <source>
        <dbReference type="Proteomes" id="UP001595829"/>
    </source>
</evidence>
<proteinExistence type="predicted"/>
<reference evidence="3" key="1">
    <citation type="journal article" date="2019" name="Int. J. Syst. Evol. Microbiol.">
        <title>The Global Catalogue of Microorganisms (GCM) 10K type strain sequencing project: providing services to taxonomists for standard genome sequencing and annotation.</title>
        <authorList>
            <consortium name="The Broad Institute Genomics Platform"/>
            <consortium name="The Broad Institute Genome Sequencing Center for Infectious Disease"/>
            <person name="Wu L."/>
            <person name="Ma J."/>
        </authorList>
    </citation>
    <scope>NUCLEOTIDE SEQUENCE [LARGE SCALE GENOMIC DNA]</scope>
    <source>
        <strain evidence="3">CGMCC 4.1648</strain>
    </source>
</reference>
<keyword evidence="1" id="KW-1133">Transmembrane helix</keyword>
<feature type="transmembrane region" description="Helical" evidence="1">
    <location>
        <begin position="146"/>
        <end position="172"/>
    </location>
</feature>
<keyword evidence="1" id="KW-0812">Transmembrane</keyword>
<feature type="transmembrane region" description="Helical" evidence="1">
    <location>
        <begin position="29"/>
        <end position="54"/>
    </location>
</feature>
<evidence type="ECO:0000313" key="2">
    <source>
        <dbReference type="EMBL" id="MFC5021204.1"/>
    </source>
</evidence>
<keyword evidence="3" id="KW-1185">Reference proteome</keyword>
<organism evidence="2 3">
    <name type="scientific">Streptomyces coeruleoprunus</name>
    <dbReference type="NCBI Taxonomy" id="285563"/>
    <lineage>
        <taxon>Bacteria</taxon>
        <taxon>Bacillati</taxon>
        <taxon>Actinomycetota</taxon>
        <taxon>Actinomycetes</taxon>
        <taxon>Kitasatosporales</taxon>
        <taxon>Streptomycetaceae</taxon>
        <taxon>Streptomyces</taxon>
    </lineage>
</organism>